<dbReference type="NCBIfam" id="TIGR04197">
    <property type="entry name" value="T7SS_SACOL2603"/>
    <property type="match status" value="1"/>
</dbReference>
<protein>
    <submittedName>
        <fullName evidence="1">TIGR04197 family type VII secretion effector</fullName>
    </submittedName>
</protein>
<gene>
    <name evidence="1" type="ORF">RAK27_02640</name>
</gene>
<evidence type="ECO:0000313" key="1">
    <source>
        <dbReference type="EMBL" id="MDZ5757547.1"/>
    </source>
</evidence>
<dbReference type="AlphaFoldDB" id="A0AAW9K292"/>
<organism evidence="1 2">
    <name type="scientific">Carnobacterium maltaromaticum</name>
    <name type="common">Carnobacterium piscicola</name>
    <dbReference type="NCBI Taxonomy" id="2751"/>
    <lineage>
        <taxon>Bacteria</taxon>
        <taxon>Bacillati</taxon>
        <taxon>Bacillota</taxon>
        <taxon>Bacilli</taxon>
        <taxon>Lactobacillales</taxon>
        <taxon>Carnobacteriaceae</taxon>
        <taxon>Carnobacterium</taxon>
    </lineage>
</organism>
<comment type="caution">
    <text evidence="1">The sequence shown here is derived from an EMBL/GenBank/DDBJ whole genome shotgun (WGS) entry which is preliminary data.</text>
</comment>
<dbReference type="RefSeq" id="WP_322808444.1">
    <property type="nucleotide sequence ID" value="NZ_JAVBVO010000002.1"/>
</dbReference>
<evidence type="ECO:0000313" key="2">
    <source>
        <dbReference type="Proteomes" id="UP001290462"/>
    </source>
</evidence>
<sequence>MATFQSDINKASALATSLSNSVVPLNQSKKIQTAKLTTLQGNGKSVSLTGKEQALESSFSAALTRDIANIHSVASDFEVMNKELENLFNPIALGGKSK</sequence>
<dbReference type="Proteomes" id="UP001290462">
    <property type="component" value="Unassembled WGS sequence"/>
</dbReference>
<proteinExistence type="predicted"/>
<dbReference type="EMBL" id="JAVBVO010000002">
    <property type="protein sequence ID" value="MDZ5757547.1"/>
    <property type="molecule type" value="Genomic_DNA"/>
</dbReference>
<dbReference type="InterPro" id="IPR021477">
    <property type="entry name" value="TVIIS_effector_SACOL2603_fam"/>
</dbReference>
<accession>A0AAW9K292</accession>
<name>A0AAW9K292_CARML</name>
<reference evidence="1" key="1">
    <citation type="submission" date="2023-08" db="EMBL/GenBank/DDBJ databases">
        <title>Genomic characterization of piscicolin 126 produced by Carnobacterium maltaromaticum CM22 strain isolated from salmon (Salmo salar).</title>
        <authorList>
            <person name="Gonzalez-Gragera E."/>
            <person name="Garcia-Lopez J.D."/>
            <person name="Teso-Perez C."/>
            <person name="Gimenez-Hernandez I."/>
            <person name="Peralta-Sanchez J.M."/>
            <person name="Valdivia E."/>
            <person name="Montalban-Lopez M."/>
            <person name="Martin-Platero A.M."/>
            <person name="Banos A."/>
            <person name="Martinez-Bueno M."/>
        </authorList>
    </citation>
    <scope>NUCLEOTIDE SEQUENCE</scope>
    <source>
        <strain evidence="1">CM22</strain>
    </source>
</reference>